<dbReference type="Gene3D" id="3.10.20.370">
    <property type="match status" value="1"/>
</dbReference>
<reference evidence="3" key="1">
    <citation type="submission" date="2025-08" db="UniProtKB">
        <authorList>
            <consortium name="Ensembl"/>
        </authorList>
    </citation>
    <scope>IDENTIFICATION</scope>
</reference>
<name>A0A8C1XTK0_CYPCA</name>
<dbReference type="AlphaFoldDB" id="A0A8C1XTK0"/>
<dbReference type="PANTHER" id="PTHR33064">
    <property type="entry name" value="POL PROTEIN"/>
    <property type="match status" value="1"/>
</dbReference>
<dbReference type="Ensembl" id="ENSCCRT00015086347.1">
    <property type="protein sequence ID" value="ENSCCRP00015083623.1"/>
    <property type="gene ID" value="ENSCCRG00015033763.1"/>
</dbReference>
<dbReference type="Proteomes" id="UP000694700">
    <property type="component" value="Unplaced"/>
</dbReference>
<proteinExistence type="predicted"/>
<evidence type="ECO:0000256" key="1">
    <source>
        <dbReference type="SAM" id="Phobius"/>
    </source>
</evidence>
<dbReference type="InterPro" id="IPR051320">
    <property type="entry name" value="Viral_Replic_Matur_Polypro"/>
</dbReference>
<keyword evidence="1" id="KW-1133">Transmembrane helix</keyword>
<sequence>YDPWHKIHLRSLVDHKALPTTLLNWTEEAELHFTALKQAITKAPALGLPDYQKYFHLHACEVEGVAIGFLFQQHGSTYRPLAYLSKKLDNIVTGMAACLCAVAAAALIVQMLETSRLRWKPIAHSNLIGQLTKAVQLQYLPKWP</sequence>
<keyword evidence="1" id="KW-0812">Transmembrane</keyword>
<feature type="domain" description="Reverse transcriptase/retrotransposon-derived protein RNase H-like" evidence="2">
    <location>
        <begin position="25"/>
        <end position="96"/>
    </location>
</feature>
<evidence type="ECO:0000313" key="4">
    <source>
        <dbReference type="Proteomes" id="UP000694700"/>
    </source>
</evidence>
<dbReference type="PANTHER" id="PTHR33064:SF37">
    <property type="entry name" value="RIBONUCLEASE H"/>
    <property type="match status" value="1"/>
</dbReference>
<keyword evidence="1" id="KW-0472">Membrane</keyword>
<dbReference type="InterPro" id="IPR041577">
    <property type="entry name" value="RT_RNaseH_2"/>
</dbReference>
<dbReference type="SUPFAM" id="SSF56672">
    <property type="entry name" value="DNA/RNA polymerases"/>
    <property type="match status" value="1"/>
</dbReference>
<evidence type="ECO:0000259" key="2">
    <source>
        <dbReference type="Pfam" id="PF17919"/>
    </source>
</evidence>
<accession>A0A8C1XTK0</accession>
<dbReference type="InterPro" id="IPR043502">
    <property type="entry name" value="DNA/RNA_pol_sf"/>
</dbReference>
<organism evidence="3 4">
    <name type="scientific">Cyprinus carpio</name>
    <name type="common">Common carp</name>
    <dbReference type="NCBI Taxonomy" id="7962"/>
    <lineage>
        <taxon>Eukaryota</taxon>
        <taxon>Metazoa</taxon>
        <taxon>Chordata</taxon>
        <taxon>Craniata</taxon>
        <taxon>Vertebrata</taxon>
        <taxon>Euteleostomi</taxon>
        <taxon>Actinopterygii</taxon>
        <taxon>Neopterygii</taxon>
        <taxon>Teleostei</taxon>
        <taxon>Ostariophysi</taxon>
        <taxon>Cypriniformes</taxon>
        <taxon>Cyprinidae</taxon>
        <taxon>Cyprininae</taxon>
        <taxon>Cyprinus</taxon>
    </lineage>
</organism>
<protein>
    <recommendedName>
        <fullName evidence="2">Reverse transcriptase/retrotransposon-derived protein RNase H-like domain-containing protein</fullName>
    </recommendedName>
</protein>
<dbReference type="Pfam" id="PF17919">
    <property type="entry name" value="RT_RNaseH_2"/>
    <property type="match status" value="1"/>
</dbReference>
<evidence type="ECO:0000313" key="3">
    <source>
        <dbReference type="Ensembl" id="ENSCCRP00015083623.1"/>
    </source>
</evidence>
<feature type="transmembrane region" description="Helical" evidence="1">
    <location>
        <begin position="91"/>
        <end position="112"/>
    </location>
</feature>